<comment type="caution">
    <text evidence="1">The sequence shown here is derived from an EMBL/GenBank/DDBJ whole genome shotgun (WGS) entry which is preliminary data.</text>
</comment>
<gene>
    <name evidence="1" type="ORF">LCGC14_1927710</name>
</gene>
<sequence length="137" mass="15754">MPKKDYLSREEYNAWMRNRHARKTREGRAWALELLGNACAYCGTAEVLEFDHVDPDTKSFNIGSHVGRYSKEKLIKELSKCQLLCEECHKDKTGRAEHGTRAKYVGGCRCEACTEANTRYYRERRQAAEAQGVYAPD</sequence>
<dbReference type="EMBL" id="LAZR01020650">
    <property type="protein sequence ID" value="KKL88142.1"/>
    <property type="molecule type" value="Genomic_DNA"/>
</dbReference>
<dbReference type="Gene3D" id="1.10.30.50">
    <property type="match status" value="1"/>
</dbReference>
<evidence type="ECO:0008006" key="2">
    <source>
        <dbReference type="Google" id="ProtNLM"/>
    </source>
</evidence>
<accession>A0A0F9ILP2</accession>
<reference evidence="1" key="1">
    <citation type="journal article" date="2015" name="Nature">
        <title>Complex archaea that bridge the gap between prokaryotes and eukaryotes.</title>
        <authorList>
            <person name="Spang A."/>
            <person name="Saw J.H."/>
            <person name="Jorgensen S.L."/>
            <person name="Zaremba-Niedzwiedzka K."/>
            <person name="Martijn J."/>
            <person name="Lind A.E."/>
            <person name="van Eijk R."/>
            <person name="Schleper C."/>
            <person name="Guy L."/>
            <person name="Ettema T.J."/>
        </authorList>
    </citation>
    <scope>NUCLEOTIDE SEQUENCE</scope>
</reference>
<protein>
    <recommendedName>
        <fullName evidence="2">HNH nuclease domain-containing protein</fullName>
    </recommendedName>
</protein>
<proteinExistence type="predicted"/>
<evidence type="ECO:0000313" key="1">
    <source>
        <dbReference type="EMBL" id="KKL88142.1"/>
    </source>
</evidence>
<organism evidence="1">
    <name type="scientific">marine sediment metagenome</name>
    <dbReference type="NCBI Taxonomy" id="412755"/>
    <lineage>
        <taxon>unclassified sequences</taxon>
        <taxon>metagenomes</taxon>
        <taxon>ecological metagenomes</taxon>
    </lineage>
</organism>
<name>A0A0F9ILP2_9ZZZZ</name>
<dbReference type="AlphaFoldDB" id="A0A0F9ILP2"/>